<name>A0A8H7YN44_AJECA</name>
<evidence type="ECO:0000313" key="2">
    <source>
        <dbReference type="EMBL" id="KAG5293063.1"/>
    </source>
</evidence>
<dbReference type="VEuPathDB" id="FungiDB:I7I52_04240"/>
<protein>
    <submittedName>
        <fullName evidence="2">Uncharacterized protein</fullName>
    </submittedName>
</protein>
<organism evidence="2 3">
    <name type="scientific">Ajellomyces capsulatus</name>
    <name type="common">Darling's disease fungus</name>
    <name type="synonym">Histoplasma capsulatum</name>
    <dbReference type="NCBI Taxonomy" id="5037"/>
    <lineage>
        <taxon>Eukaryota</taxon>
        <taxon>Fungi</taxon>
        <taxon>Dikarya</taxon>
        <taxon>Ascomycota</taxon>
        <taxon>Pezizomycotina</taxon>
        <taxon>Eurotiomycetes</taxon>
        <taxon>Eurotiomycetidae</taxon>
        <taxon>Onygenales</taxon>
        <taxon>Ajellomycetaceae</taxon>
        <taxon>Histoplasma</taxon>
    </lineage>
</organism>
<evidence type="ECO:0000313" key="3">
    <source>
        <dbReference type="Proteomes" id="UP000670092"/>
    </source>
</evidence>
<dbReference type="Proteomes" id="UP000670092">
    <property type="component" value="Unassembled WGS sequence"/>
</dbReference>
<keyword evidence="1" id="KW-0472">Membrane</keyword>
<sequence length="136" mass="14859">MSETVDKIADVDMDSDDSTYDDNVMTDTLILSSAAALSALIYISVFSAVSVSSTACAFSAVLNSTSSVHINSSLFFHTDFSLLFTLLEALYIFSSFSLYPPHLSSAPTAFKKTYFHTQVLYNTTHFTSYSLITSLV</sequence>
<dbReference type="EMBL" id="JAEVHI010000004">
    <property type="protein sequence ID" value="KAG5293063.1"/>
    <property type="molecule type" value="Genomic_DNA"/>
</dbReference>
<feature type="transmembrane region" description="Helical" evidence="1">
    <location>
        <begin position="39"/>
        <end position="62"/>
    </location>
</feature>
<dbReference type="AlphaFoldDB" id="A0A8H7YN44"/>
<keyword evidence="1" id="KW-1133">Transmembrane helix</keyword>
<proteinExistence type="predicted"/>
<keyword evidence="1" id="KW-0812">Transmembrane</keyword>
<evidence type="ECO:0000256" key="1">
    <source>
        <dbReference type="SAM" id="Phobius"/>
    </source>
</evidence>
<accession>A0A8H7YN44</accession>
<reference evidence="2 3" key="1">
    <citation type="submission" date="2021-01" db="EMBL/GenBank/DDBJ databases">
        <title>Chromosome-level genome assembly of a human fungal pathogen reveals clustering of transcriptionally co-regulated genes.</title>
        <authorList>
            <person name="Voorhies M."/>
            <person name="Cohen S."/>
            <person name="Shea T.P."/>
            <person name="Petrus S."/>
            <person name="Munoz J.F."/>
            <person name="Poplawski S."/>
            <person name="Goldman W.E."/>
            <person name="Michael T."/>
            <person name="Cuomo C.A."/>
            <person name="Sil A."/>
            <person name="Beyhan S."/>
        </authorList>
    </citation>
    <scope>NUCLEOTIDE SEQUENCE [LARGE SCALE GENOMIC DNA]</scope>
    <source>
        <strain evidence="2 3">G184AR</strain>
    </source>
</reference>
<comment type="caution">
    <text evidence="2">The sequence shown here is derived from an EMBL/GenBank/DDBJ whole genome shotgun (WGS) entry which is preliminary data.</text>
</comment>
<feature type="transmembrane region" description="Helical" evidence="1">
    <location>
        <begin position="74"/>
        <end position="93"/>
    </location>
</feature>
<gene>
    <name evidence="2" type="ORF">I7I52_04240</name>
</gene>